<organism evidence="1 2">
    <name type="scientific">Rubrivirga marina</name>
    <dbReference type="NCBI Taxonomy" id="1196024"/>
    <lineage>
        <taxon>Bacteria</taxon>
        <taxon>Pseudomonadati</taxon>
        <taxon>Rhodothermota</taxon>
        <taxon>Rhodothermia</taxon>
        <taxon>Rhodothermales</taxon>
        <taxon>Rubricoccaceae</taxon>
        <taxon>Rubrivirga</taxon>
    </lineage>
</organism>
<evidence type="ECO:0008006" key="3">
    <source>
        <dbReference type="Google" id="ProtNLM"/>
    </source>
</evidence>
<comment type="caution">
    <text evidence="1">The sequence shown here is derived from an EMBL/GenBank/DDBJ whole genome shotgun (WGS) entry which is preliminary data.</text>
</comment>
<keyword evidence="2" id="KW-1185">Reference proteome</keyword>
<dbReference type="Proteomes" id="UP000216339">
    <property type="component" value="Unassembled WGS sequence"/>
</dbReference>
<dbReference type="SUPFAM" id="SSF54427">
    <property type="entry name" value="NTF2-like"/>
    <property type="match status" value="1"/>
</dbReference>
<evidence type="ECO:0000313" key="1">
    <source>
        <dbReference type="EMBL" id="PAP78643.1"/>
    </source>
</evidence>
<evidence type="ECO:0000313" key="2">
    <source>
        <dbReference type="Proteomes" id="UP000216339"/>
    </source>
</evidence>
<proteinExistence type="predicted"/>
<protein>
    <recommendedName>
        <fullName evidence="3">SnoaL-like domain-containing protein</fullName>
    </recommendedName>
</protein>
<name>A0A271J5D9_9BACT</name>
<dbReference type="EMBL" id="MQWD01000001">
    <property type="protein sequence ID" value="PAP78643.1"/>
    <property type="molecule type" value="Genomic_DNA"/>
</dbReference>
<gene>
    <name evidence="1" type="ORF">BSZ37_03570</name>
</gene>
<reference evidence="1 2" key="1">
    <citation type="submission" date="2016-11" db="EMBL/GenBank/DDBJ databases">
        <title>Study of marine rhodopsin-containing bacteria.</title>
        <authorList>
            <person name="Yoshizawa S."/>
            <person name="Kumagai Y."/>
            <person name="Kogure K."/>
        </authorList>
    </citation>
    <scope>NUCLEOTIDE SEQUENCE [LARGE SCALE GENOMIC DNA]</scope>
    <source>
        <strain evidence="1 2">SAORIC-28</strain>
    </source>
</reference>
<dbReference type="InterPro" id="IPR032710">
    <property type="entry name" value="NTF2-like_dom_sf"/>
</dbReference>
<sequence length="143" mass="15570">MSTLDGIVAAYYEVVSGPAGQPRDWARDSTLHHPDALILIPGTDADGATTLEATDLAGYHARSGGIAEAGFFEHEIARRVERHGAVAHVWSTYEWRQAADGPVGGQGVNSIQLVHDGARWWIVSWMFDGRRDAPPVPEPYLPQ</sequence>
<dbReference type="Gene3D" id="3.10.450.50">
    <property type="match status" value="1"/>
</dbReference>
<accession>A0A271J5D9</accession>
<dbReference type="AlphaFoldDB" id="A0A271J5D9"/>